<dbReference type="EMBL" id="SLUB01000013">
    <property type="protein sequence ID" value="THE12836.1"/>
    <property type="molecule type" value="Genomic_DNA"/>
</dbReference>
<protein>
    <submittedName>
        <fullName evidence="5">AraC family transcriptional regulator</fullName>
    </submittedName>
</protein>
<sequence length="288" mass="33957">MVVVRQPILPSYRLSPRQEFILDYHSHQEYEIYFFHNGSCRYLIKNQIYDLEPGDILLMDGKTLHKPIVSPEIEYIRSTVHFLPQWIETVLKELNAEYLLDVFRNLQHCLIRTNENQQSKKLEELICRLDELYKMSDKNQFSVVEAEMKVVLIQALFLLNKMGNANSYKKPETRDDKTDYVENIISYVQEHYMEKLTIDSIAKVLNLSKSYLSHLFKEVTGFTVMEYLMATRLSQAKYMLALEPDKPLKDVSYDCGFESASHFSRYFKSKVGMTPKDYRKLQISKEGK</sequence>
<comment type="caution">
    <text evidence="5">The sequence shown here is derived from an EMBL/GenBank/DDBJ whole genome shotgun (WGS) entry which is preliminary data.</text>
</comment>
<keyword evidence="6" id="KW-1185">Reference proteome</keyword>
<dbReference type="Gene3D" id="2.60.120.10">
    <property type="entry name" value="Jelly Rolls"/>
    <property type="match status" value="1"/>
</dbReference>
<dbReference type="Pfam" id="PF02311">
    <property type="entry name" value="AraC_binding"/>
    <property type="match status" value="1"/>
</dbReference>
<dbReference type="InterPro" id="IPR003313">
    <property type="entry name" value="AraC-bd"/>
</dbReference>
<dbReference type="SUPFAM" id="SSF51215">
    <property type="entry name" value="Regulatory protein AraC"/>
    <property type="match status" value="1"/>
</dbReference>
<feature type="domain" description="HTH araC/xylS-type" evidence="4">
    <location>
        <begin position="182"/>
        <end position="281"/>
    </location>
</feature>
<keyword evidence="3" id="KW-0804">Transcription</keyword>
<evidence type="ECO:0000256" key="1">
    <source>
        <dbReference type="ARBA" id="ARBA00023015"/>
    </source>
</evidence>
<name>A0A4S3PU01_9BACI</name>
<dbReference type="Gene3D" id="1.10.10.60">
    <property type="entry name" value="Homeodomain-like"/>
    <property type="match status" value="2"/>
</dbReference>
<evidence type="ECO:0000313" key="5">
    <source>
        <dbReference type="EMBL" id="THE12836.1"/>
    </source>
</evidence>
<dbReference type="AlphaFoldDB" id="A0A4S3PU01"/>
<dbReference type="PRINTS" id="PR00032">
    <property type="entry name" value="HTHARAC"/>
</dbReference>
<dbReference type="InterPro" id="IPR014710">
    <property type="entry name" value="RmlC-like_jellyroll"/>
</dbReference>
<dbReference type="SUPFAM" id="SSF46689">
    <property type="entry name" value="Homeodomain-like"/>
    <property type="match status" value="2"/>
</dbReference>
<evidence type="ECO:0000259" key="4">
    <source>
        <dbReference type="PROSITE" id="PS01124"/>
    </source>
</evidence>
<keyword evidence="1" id="KW-0805">Transcription regulation</keyword>
<dbReference type="InterPro" id="IPR018060">
    <property type="entry name" value="HTH_AraC"/>
</dbReference>
<evidence type="ECO:0000313" key="6">
    <source>
        <dbReference type="Proteomes" id="UP000306477"/>
    </source>
</evidence>
<dbReference type="PANTHER" id="PTHR43280:SF28">
    <property type="entry name" value="HTH-TYPE TRANSCRIPTIONAL ACTIVATOR RHAS"/>
    <property type="match status" value="1"/>
</dbReference>
<dbReference type="InterPro" id="IPR037923">
    <property type="entry name" value="HTH-like"/>
</dbReference>
<dbReference type="PROSITE" id="PS01124">
    <property type="entry name" value="HTH_ARAC_FAMILY_2"/>
    <property type="match status" value="1"/>
</dbReference>
<dbReference type="PANTHER" id="PTHR43280">
    <property type="entry name" value="ARAC-FAMILY TRANSCRIPTIONAL REGULATOR"/>
    <property type="match status" value="1"/>
</dbReference>
<evidence type="ECO:0000256" key="3">
    <source>
        <dbReference type="ARBA" id="ARBA00023163"/>
    </source>
</evidence>
<gene>
    <name evidence="5" type="ORF">E1I69_09660</name>
</gene>
<dbReference type="InterPro" id="IPR009057">
    <property type="entry name" value="Homeodomain-like_sf"/>
</dbReference>
<dbReference type="SMART" id="SM00342">
    <property type="entry name" value="HTH_ARAC"/>
    <property type="match status" value="1"/>
</dbReference>
<dbReference type="InterPro" id="IPR018062">
    <property type="entry name" value="HTH_AraC-typ_CS"/>
</dbReference>
<dbReference type="Proteomes" id="UP000306477">
    <property type="component" value="Unassembled WGS sequence"/>
</dbReference>
<reference evidence="5 6" key="1">
    <citation type="journal article" date="2019" name="Indoor Air">
        <title>Impacts of indoor surface finishes on bacterial viability.</title>
        <authorList>
            <person name="Hu J."/>
            <person name="Maamar S.B."/>
            <person name="Glawe A.J."/>
            <person name="Gottel N."/>
            <person name="Gilbert J.A."/>
            <person name="Hartmann E.M."/>
        </authorList>
    </citation>
    <scope>NUCLEOTIDE SEQUENCE [LARGE SCALE GENOMIC DNA]</scope>
    <source>
        <strain evidence="5 6">AF060A6</strain>
    </source>
</reference>
<keyword evidence="2" id="KW-0238">DNA-binding</keyword>
<dbReference type="OrthoDB" id="2713997at2"/>
<dbReference type="InterPro" id="IPR020449">
    <property type="entry name" value="Tscrpt_reg_AraC-type_HTH"/>
</dbReference>
<dbReference type="GO" id="GO:0003700">
    <property type="term" value="F:DNA-binding transcription factor activity"/>
    <property type="evidence" value="ECO:0007669"/>
    <property type="project" value="InterPro"/>
</dbReference>
<dbReference type="Pfam" id="PF12833">
    <property type="entry name" value="HTH_18"/>
    <property type="match status" value="1"/>
</dbReference>
<organism evidence="5 6">
    <name type="scientific">Bacillus timonensis</name>
    <dbReference type="NCBI Taxonomy" id="1033734"/>
    <lineage>
        <taxon>Bacteria</taxon>
        <taxon>Bacillati</taxon>
        <taxon>Bacillota</taxon>
        <taxon>Bacilli</taxon>
        <taxon>Bacillales</taxon>
        <taxon>Bacillaceae</taxon>
        <taxon>Bacillus</taxon>
    </lineage>
</organism>
<proteinExistence type="predicted"/>
<dbReference type="PROSITE" id="PS00041">
    <property type="entry name" value="HTH_ARAC_FAMILY_1"/>
    <property type="match status" value="1"/>
</dbReference>
<evidence type="ECO:0000256" key="2">
    <source>
        <dbReference type="ARBA" id="ARBA00023125"/>
    </source>
</evidence>
<dbReference type="GO" id="GO:0043565">
    <property type="term" value="F:sequence-specific DNA binding"/>
    <property type="evidence" value="ECO:0007669"/>
    <property type="project" value="InterPro"/>
</dbReference>
<accession>A0A4S3PU01</accession>